<proteinExistence type="predicted"/>
<dbReference type="PANTHER" id="PTHR34541">
    <property type="entry name" value="OS01G0729900 PROTEIN"/>
    <property type="match status" value="1"/>
</dbReference>
<dbReference type="Proteomes" id="UP001642360">
    <property type="component" value="Unassembled WGS sequence"/>
</dbReference>
<organism evidence="1 2">
    <name type="scientific">Ilex paraguariensis</name>
    <name type="common">yerba mate</name>
    <dbReference type="NCBI Taxonomy" id="185542"/>
    <lineage>
        <taxon>Eukaryota</taxon>
        <taxon>Viridiplantae</taxon>
        <taxon>Streptophyta</taxon>
        <taxon>Embryophyta</taxon>
        <taxon>Tracheophyta</taxon>
        <taxon>Spermatophyta</taxon>
        <taxon>Magnoliopsida</taxon>
        <taxon>eudicotyledons</taxon>
        <taxon>Gunneridae</taxon>
        <taxon>Pentapetalae</taxon>
        <taxon>asterids</taxon>
        <taxon>campanulids</taxon>
        <taxon>Aquifoliales</taxon>
        <taxon>Aquifoliaceae</taxon>
        <taxon>Ilex</taxon>
    </lineage>
</organism>
<protein>
    <submittedName>
        <fullName evidence="1">Uncharacterized protein</fullName>
    </submittedName>
</protein>
<reference evidence="1 2" key="1">
    <citation type="submission" date="2024-02" db="EMBL/GenBank/DDBJ databases">
        <authorList>
            <person name="Vignale AGUSTIN F."/>
            <person name="Sosa J E."/>
            <person name="Modenutti C."/>
        </authorList>
    </citation>
    <scope>NUCLEOTIDE SEQUENCE [LARGE SCALE GENOMIC DNA]</scope>
</reference>
<keyword evidence="2" id="KW-1185">Reference proteome</keyword>
<dbReference type="EMBL" id="CAUOFW020000336">
    <property type="protein sequence ID" value="CAK9134157.1"/>
    <property type="molecule type" value="Genomic_DNA"/>
</dbReference>
<sequence>MSVERSFEVWEEVHRHGLDLADRLAQGFTGLIQSHINPPSFSWPNLQNAKLFDVEFPSPSFVKRDFGLAVDNSGLNEVSAIFDIGTRIGQAGVDFGACVNGVVQHFFRRFPVPFRQDENVGVSLRAELNSHTNEAGVTMQEDLGSLAERFRDFGYVENDAVSDGLSEEEISEFNLKTAGFFGGSQVQELHQCQLHCCHLLSSSSSPVSPSFRSTGGL</sequence>
<gene>
    <name evidence="1" type="ORF">ILEXP_LOCUS1089</name>
</gene>
<evidence type="ECO:0000313" key="2">
    <source>
        <dbReference type="Proteomes" id="UP001642360"/>
    </source>
</evidence>
<dbReference type="PANTHER" id="PTHR34541:SF2">
    <property type="entry name" value="OS01G0729900 PROTEIN"/>
    <property type="match status" value="1"/>
</dbReference>
<name>A0ABC8QWD4_9AQUA</name>
<dbReference type="AlphaFoldDB" id="A0ABC8QWD4"/>
<evidence type="ECO:0000313" key="1">
    <source>
        <dbReference type="EMBL" id="CAK9134157.1"/>
    </source>
</evidence>
<comment type="caution">
    <text evidence="1">The sequence shown here is derived from an EMBL/GenBank/DDBJ whole genome shotgun (WGS) entry which is preliminary data.</text>
</comment>
<accession>A0ABC8QWD4</accession>